<evidence type="ECO:0000313" key="8">
    <source>
        <dbReference type="Proteomes" id="UP000279799"/>
    </source>
</evidence>
<keyword evidence="8" id="KW-1185">Reference proteome</keyword>
<dbReference type="EMBL" id="LR134510">
    <property type="protein sequence ID" value="VEJ08685.1"/>
    <property type="molecule type" value="Genomic_DNA"/>
</dbReference>
<evidence type="ECO:0000313" key="7">
    <source>
        <dbReference type="EMBL" id="VEJ08685.1"/>
    </source>
</evidence>
<dbReference type="PIRSF" id="PIRSF019401">
    <property type="entry name" value="SeqA"/>
    <property type="match status" value="1"/>
</dbReference>
<dbReference type="GO" id="GO:0005737">
    <property type="term" value="C:cytoplasm"/>
    <property type="evidence" value="ECO:0007669"/>
    <property type="project" value="UniProtKB-SubCell"/>
</dbReference>
<proteinExistence type="inferred from homology"/>
<evidence type="ECO:0000256" key="1">
    <source>
        <dbReference type="ARBA" id="ARBA00022490"/>
    </source>
</evidence>
<dbReference type="Gene3D" id="1.10.1220.10">
    <property type="entry name" value="Met repressor-like"/>
    <property type="match status" value="1"/>
</dbReference>
<accession>A0A448TS20</accession>
<evidence type="ECO:0000256" key="2">
    <source>
        <dbReference type="ARBA" id="ARBA00022880"/>
    </source>
</evidence>
<dbReference type="Pfam" id="PF17206">
    <property type="entry name" value="SeqA_N"/>
    <property type="match status" value="1"/>
</dbReference>
<gene>
    <name evidence="7" type="primary">seqA</name>
    <name evidence="7" type="ORF">NCTC12871_00090</name>
</gene>
<keyword evidence="1 4" id="KW-0963">Cytoplasm</keyword>
<keyword evidence="3 4" id="KW-0238">DNA-binding</keyword>
<dbReference type="InterPro" id="IPR026577">
    <property type="entry name" value="SeqA_DNA-bd_C"/>
</dbReference>
<evidence type="ECO:0000256" key="3">
    <source>
        <dbReference type="ARBA" id="ARBA00023125"/>
    </source>
</evidence>
<keyword evidence="2 4" id="KW-0236">DNA replication inhibitor</keyword>
<dbReference type="Proteomes" id="UP000279799">
    <property type="component" value="Chromosome"/>
</dbReference>
<feature type="domain" description="Replication modulator SeqA C-terminal DNA-binding" evidence="5">
    <location>
        <begin position="82"/>
        <end position="191"/>
    </location>
</feature>
<dbReference type="SUPFAM" id="SSF47598">
    <property type="entry name" value="Ribbon-helix-helix"/>
    <property type="match status" value="1"/>
</dbReference>
<sequence>MKIVKLDDELYQYIASQTTAIGEESPSDILRRLLNFPQCTMDPNADHIGENISIFDAIDETVAPVQPKQKKQPVKSVQQLTQKVEALLKTDTFLQETKGVNRFLRVLSVLYRTNPESFANAVEPLQGHTRVYFARDEATLLSYGTHTKPKQIPESPFWVITNTNSQRKMLMLERTMVEMQLPQSLVEKVRQFF</sequence>
<reference evidence="7 8" key="1">
    <citation type="submission" date="2018-12" db="EMBL/GenBank/DDBJ databases">
        <authorList>
            <consortium name="Pathogen Informatics"/>
        </authorList>
    </citation>
    <scope>NUCLEOTIDE SEQUENCE [LARGE SCALE GENOMIC DNA]</scope>
    <source>
        <strain evidence="7 8">NCTC12871</strain>
    </source>
</reference>
<dbReference type="Pfam" id="PF03925">
    <property type="entry name" value="SeqA"/>
    <property type="match status" value="1"/>
</dbReference>
<dbReference type="Gene3D" id="1.20.1380.10">
    <property type="entry name" value="Replication modulator SeqA, C-terminal DNA-binding domain"/>
    <property type="match status" value="1"/>
</dbReference>
<dbReference type="GO" id="GO:0006355">
    <property type="term" value="P:regulation of DNA-templated transcription"/>
    <property type="evidence" value="ECO:0007669"/>
    <property type="project" value="InterPro"/>
</dbReference>
<dbReference type="SUPFAM" id="SSF82808">
    <property type="entry name" value="Replication modulator SeqA, C-terminal DNA-binding domain"/>
    <property type="match status" value="1"/>
</dbReference>
<dbReference type="InterPro" id="IPR033761">
    <property type="entry name" value="SeqA_N"/>
</dbReference>
<evidence type="ECO:0000259" key="6">
    <source>
        <dbReference type="Pfam" id="PF17206"/>
    </source>
</evidence>
<dbReference type="AlphaFoldDB" id="A0A448TS20"/>
<comment type="subcellular location">
    <subcellularLocation>
        <location evidence="4">Cytoplasm</location>
    </subcellularLocation>
</comment>
<feature type="domain" description="Negative modulator of initiation of replication SeqA N-terminal" evidence="6">
    <location>
        <begin position="1"/>
        <end position="37"/>
    </location>
</feature>
<protein>
    <recommendedName>
        <fullName evidence="4">Negative modulator of initiation of replication</fullName>
    </recommendedName>
</protein>
<comment type="function">
    <text evidence="4">Negative regulator of replication initiation, which contributes to regulation of DNA replication and ensures that replication initiation occurs exactly once per chromosome per cell cycle. Binds to pairs of hemimethylated GATC sequences in the oriC region, thus preventing assembly of replication proteins and re-initiation at newly replicated origins. Repression is relieved when the region becomes fully methylated.</text>
</comment>
<dbReference type="NCBIfam" id="NF008389">
    <property type="entry name" value="PRK11187.1"/>
    <property type="match status" value="1"/>
</dbReference>
<dbReference type="InterPro" id="IPR005621">
    <property type="entry name" value="SeqA"/>
</dbReference>
<evidence type="ECO:0000256" key="4">
    <source>
        <dbReference type="PIRNR" id="PIRNR019401"/>
    </source>
</evidence>
<dbReference type="GO" id="GO:0032297">
    <property type="term" value="P:negative regulation of DNA-templated DNA replication initiation"/>
    <property type="evidence" value="ECO:0007669"/>
    <property type="project" value="InterPro"/>
</dbReference>
<comment type="similarity">
    <text evidence="4">Belongs to the SeqA family.</text>
</comment>
<dbReference type="InterPro" id="IPR010985">
    <property type="entry name" value="Ribbon_hlx_hlx"/>
</dbReference>
<evidence type="ECO:0000259" key="5">
    <source>
        <dbReference type="Pfam" id="PF03925"/>
    </source>
</evidence>
<dbReference type="RefSeq" id="WP_126597970.1">
    <property type="nucleotide sequence ID" value="NZ_LR134510.1"/>
</dbReference>
<dbReference type="GO" id="GO:0003677">
    <property type="term" value="F:DNA binding"/>
    <property type="evidence" value="ECO:0007669"/>
    <property type="project" value="UniProtKB-KW"/>
</dbReference>
<dbReference type="InterPro" id="IPR036835">
    <property type="entry name" value="SeqA_DNA-bd_C_sf"/>
</dbReference>
<dbReference type="KEGG" id="adp:NCTC12871_00090"/>
<dbReference type="OrthoDB" id="5591069at2"/>
<dbReference type="InterPro" id="IPR013321">
    <property type="entry name" value="Arc_rbn_hlx_hlx"/>
</dbReference>
<organism evidence="7 8">
    <name type="scientific">Actinobacillus delphinicola</name>
    <dbReference type="NCBI Taxonomy" id="51161"/>
    <lineage>
        <taxon>Bacteria</taxon>
        <taxon>Pseudomonadati</taxon>
        <taxon>Pseudomonadota</taxon>
        <taxon>Gammaproteobacteria</taxon>
        <taxon>Pasteurellales</taxon>
        <taxon>Pasteurellaceae</taxon>
        <taxon>Actinobacillus</taxon>
    </lineage>
</organism>
<name>A0A448TS20_9PAST</name>